<dbReference type="InterPro" id="IPR036412">
    <property type="entry name" value="HAD-like_sf"/>
</dbReference>
<dbReference type="InterPro" id="IPR023214">
    <property type="entry name" value="HAD_sf"/>
</dbReference>
<protein>
    <submittedName>
        <fullName evidence="1">HAD-superfamily hydrolase, subfamily IA, variant 3</fullName>
    </submittedName>
</protein>
<name>A0A0H3G288_ZYMMA</name>
<gene>
    <name evidence="1" type="ordered locus">Zmob_0976</name>
</gene>
<dbReference type="Gene3D" id="1.10.150.240">
    <property type="entry name" value="Putative phosphatase, domain 2"/>
    <property type="match status" value="1"/>
</dbReference>
<dbReference type="PRINTS" id="PR00413">
    <property type="entry name" value="HADHALOGNASE"/>
</dbReference>
<dbReference type="Gene3D" id="3.40.50.1000">
    <property type="entry name" value="HAD superfamily/HAD-like"/>
    <property type="match status" value="1"/>
</dbReference>
<proteinExistence type="predicted"/>
<dbReference type="OrthoDB" id="9793014at2"/>
<dbReference type="AlphaFoldDB" id="A0A0H3G288"/>
<evidence type="ECO:0000313" key="1">
    <source>
        <dbReference type="EMBL" id="AEH62811.1"/>
    </source>
</evidence>
<dbReference type="PANTHER" id="PTHR43481">
    <property type="entry name" value="FRUCTOSE-1-PHOSPHATE PHOSPHATASE"/>
    <property type="match status" value="1"/>
</dbReference>
<dbReference type="InterPro" id="IPR006439">
    <property type="entry name" value="HAD-SF_hydro_IA"/>
</dbReference>
<dbReference type="PANTHER" id="PTHR43481:SF4">
    <property type="entry name" value="GLYCEROL-1-PHOSPHATE PHOSPHOHYDROLASE 1-RELATED"/>
    <property type="match status" value="1"/>
</dbReference>
<dbReference type="NCBIfam" id="TIGR01509">
    <property type="entry name" value="HAD-SF-IA-v3"/>
    <property type="match status" value="1"/>
</dbReference>
<dbReference type="InterPro" id="IPR023198">
    <property type="entry name" value="PGP-like_dom2"/>
</dbReference>
<dbReference type="Proteomes" id="UP000001494">
    <property type="component" value="Chromosome"/>
</dbReference>
<dbReference type="GO" id="GO:0050308">
    <property type="term" value="F:sugar-phosphatase activity"/>
    <property type="evidence" value="ECO:0007669"/>
    <property type="project" value="TreeGrafter"/>
</dbReference>
<dbReference type="CDD" id="cd07505">
    <property type="entry name" value="HAD_BPGM-like"/>
    <property type="match status" value="1"/>
</dbReference>
<dbReference type="EMBL" id="CP002850">
    <property type="protein sequence ID" value="AEH62811.1"/>
    <property type="molecule type" value="Genomic_DNA"/>
</dbReference>
<dbReference type="SFLD" id="SFLDG01129">
    <property type="entry name" value="C1.5:_HAD__Beta-PGM__Phosphata"/>
    <property type="match status" value="1"/>
</dbReference>
<evidence type="ECO:0000313" key="2">
    <source>
        <dbReference type="Proteomes" id="UP000001494"/>
    </source>
</evidence>
<dbReference type="KEGG" id="zmm:Zmob_0976"/>
<sequence length="211" mass="23224">MTGQKSWAFLAQNDLGEGGAPLALIFDCDGTLLNSLPVYERAWVAIWGELGYSMEHSWYQPRSGFSEDNLITAFEEKVGQKFDHKAISDKMKTYYLANIQHVVEITPVADIARNAYGKFPMAVASCAPRSLLLEGLKITGLFDLFDTILSVDDIGVPKPAPDIFLKAAERLGVEAEHCLVFEDSVTGFEAAKRAHMPVIDVTPLIASNQKD</sequence>
<accession>A0A0H3G288</accession>
<dbReference type="Pfam" id="PF00702">
    <property type="entry name" value="Hydrolase"/>
    <property type="match status" value="1"/>
</dbReference>
<dbReference type="SUPFAM" id="SSF56784">
    <property type="entry name" value="HAD-like"/>
    <property type="match status" value="1"/>
</dbReference>
<dbReference type="SFLD" id="SFLDS00003">
    <property type="entry name" value="Haloacid_Dehalogenase"/>
    <property type="match status" value="1"/>
</dbReference>
<dbReference type="eggNOG" id="COG0637">
    <property type="taxonomic scope" value="Bacteria"/>
</dbReference>
<dbReference type="HOGENOM" id="CLU_045011_13_3_5"/>
<keyword evidence="1" id="KW-0378">Hydrolase</keyword>
<reference evidence="1 2" key="1">
    <citation type="journal article" date="2011" name="J. Bacteriol.">
        <title>Genome sequence of the ethanol-producing Zymomonas mobilis subsp. mobilis lectotype strain ATCC 10988.</title>
        <authorList>
            <person name="Pappas K.M."/>
            <person name="Kouvelis V.N."/>
            <person name="Saunders E."/>
            <person name="Brettin T.S."/>
            <person name="Bruce D."/>
            <person name="Detter C."/>
            <person name="Balakireva M."/>
            <person name="Han C.S."/>
            <person name="Savvakis G."/>
            <person name="Kyrpides N.C."/>
            <person name="Typas M.A."/>
        </authorList>
    </citation>
    <scope>NUCLEOTIDE SEQUENCE [LARGE SCALE GENOMIC DNA]</scope>
    <source>
        <strain evidence="2">ATCC 10988 / DSM 424 / CCUG 17860 / LMG 404 / NCIMB 8938 / NRRL B-806 / ZM1</strain>
    </source>
</reference>
<dbReference type="InterPro" id="IPR051806">
    <property type="entry name" value="HAD-like_SPP"/>
</dbReference>
<organism evidence="1 2">
    <name type="scientific">Zymomonas mobilis subsp. mobilis (strain ATCC 10988 / DSM 424 / LMG 404 / NCIMB 8938 / NRRL B-806 / ZM1)</name>
    <dbReference type="NCBI Taxonomy" id="555217"/>
    <lineage>
        <taxon>Bacteria</taxon>
        <taxon>Pseudomonadati</taxon>
        <taxon>Pseudomonadota</taxon>
        <taxon>Alphaproteobacteria</taxon>
        <taxon>Sphingomonadales</taxon>
        <taxon>Zymomonadaceae</taxon>
        <taxon>Zymomonas</taxon>
    </lineage>
</organism>